<dbReference type="HOGENOM" id="CLU_1711076_0_0_0"/>
<organism evidence="1 2">
    <name type="scientific">Allomeiothermus silvanus (strain ATCC 700542 / DSM 9946 / NBRC 106475 / NCIMB 13440 / VI-R2)</name>
    <name type="common">Thermus silvanus</name>
    <dbReference type="NCBI Taxonomy" id="526227"/>
    <lineage>
        <taxon>Bacteria</taxon>
        <taxon>Thermotogati</taxon>
        <taxon>Deinococcota</taxon>
        <taxon>Deinococci</taxon>
        <taxon>Thermales</taxon>
        <taxon>Thermaceae</taxon>
        <taxon>Allomeiothermus</taxon>
    </lineage>
</organism>
<dbReference type="AlphaFoldDB" id="D7BCV0"/>
<dbReference type="RefSeq" id="WP_013159217.1">
    <property type="nucleotide sequence ID" value="NC_014212.1"/>
</dbReference>
<sequence length="153" mass="17477">MIPRLKTRTRIVVPRECGYFIYPPQVTVEKNIEIRAKYALLLNEALERRYILGDAVEGYYQTLRSFGAISEAQAQEALAQLEAWVHELEATQNEPVALHGEADQRYAGFAFQYMRPEDYRQMGIAEPADPGTFTRLEARKAVVYLHEKLQGAA</sequence>
<evidence type="ECO:0000313" key="2">
    <source>
        <dbReference type="Proteomes" id="UP000001916"/>
    </source>
</evidence>
<gene>
    <name evidence="1" type="ordered locus">Mesil_2841</name>
</gene>
<reference evidence="1 2" key="1">
    <citation type="journal article" date="2010" name="Stand. Genomic Sci.">
        <title>Complete genome sequence of Meiothermus silvanus type strain (VI-R2).</title>
        <authorList>
            <person name="Sikorski J."/>
            <person name="Tindall B.J."/>
            <person name="Lowry S."/>
            <person name="Lucas S."/>
            <person name="Nolan M."/>
            <person name="Copeland A."/>
            <person name="Glavina Del Rio T."/>
            <person name="Tice H."/>
            <person name="Cheng J.F."/>
            <person name="Han C."/>
            <person name="Pitluck S."/>
            <person name="Liolios K."/>
            <person name="Ivanova N."/>
            <person name="Mavromatis K."/>
            <person name="Mikhailova N."/>
            <person name="Pati A."/>
            <person name="Goodwin L."/>
            <person name="Chen A."/>
            <person name="Palaniappan K."/>
            <person name="Land M."/>
            <person name="Hauser L."/>
            <person name="Chang Y.J."/>
            <person name="Jeffries C.D."/>
            <person name="Rohde M."/>
            <person name="Goker M."/>
            <person name="Woyke T."/>
            <person name="Bristow J."/>
            <person name="Eisen J.A."/>
            <person name="Markowitz V."/>
            <person name="Hugenholtz P."/>
            <person name="Kyrpides N.C."/>
            <person name="Klenk H.P."/>
            <person name="Lapidus A."/>
        </authorList>
    </citation>
    <scope>NUCLEOTIDE SEQUENCE [LARGE SCALE GENOMIC DNA]</scope>
    <source>
        <strain evidence="2">ATCC 700542 / DSM 9946 / VI-R2</strain>
    </source>
</reference>
<dbReference type="STRING" id="526227.Mesil_2841"/>
<protein>
    <submittedName>
        <fullName evidence="1">Uncharacterized protein</fullName>
    </submittedName>
</protein>
<dbReference type="OrthoDB" id="33960at2"/>
<name>D7BCV0_ALLS1</name>
<keyword evidence="2" id="KW-1185">Reference proteome</keyword>
<dbReference type="KEGG" id="msv:Mesil_2841"/>
<proteinExistence type="predicted"/>
<dbReference type="EMBL" id="CP002042">
    <property type="protein sequence ID" value="ADH64683.1"/>
    <property type="molecule type" value="Genomic_DNA"/>
</dbReference>
<accession>D7BCV0</accession>
<dbReference type="Proteomes" id="UP000001916">
    <property type="component" value="Chromosome"/>
</dbReference>
<evidence type="ECO:0000313" key="1">
    <source>
        <dbReference type="EMBL" id="ADH64683.1"/>
    </source>
</evidence>